<dbReference type="InterPro" id="IPR004344">
    <property type="entry name" value="TTL/TTLL_fam"/>
</dbReference>
<evidence type="ECO:0000313" key="3">
    <source>
        <dbReference type="Ensembl" id="ENSPMGP00000017219.1"/>
    </source>
</evidence>
<dbReference type="Pfam" id="PF03133">
    <property type="entry name" value="TTL"/>
    <property type="match status" value="1"/>
</dbReference>
<reference evidence="3" key="1">
    <citation type="submission" date="2025-08" db="UniProtKB">
        <authorList>
            <consortium name="Ensembl"/>
        </authorList>
    </citation>
    <scope>IDENTIFICATION</scope>
</reference>
<sequence length="534" mass="62189">MSTTNPPPPDSPAEVNGDRHREQPEAYAEFEALHSAALQAAGLPRVYWRSLQHKISNEVFDAGEVFGIVQVQEDSEEDAPCRIIGSKVVVTRESGLRRDDPNSVFLVDHAWTYRTPYARQQLQEVPGLMPRMAALMGLDFHGEVPDPESVEEVLEEMWKYNQTYQLAQGSAEEKVPVWYIMDEFGSQVQHSDSPSCGLAPFFCVPEQVAYSVLWPLKDLDEGDEVTRDFAYGETNPLMRKCRLLPWKPADLDDVSSETTEPSDEYYLAIARENKEQLPVEVEPFTVPRDKVLKVYSELSQVSNNLTHPRFELTQNQEEADVIWAYDHIKDFRTLSEQRPHVILNQFPCESLLTVKDCLAAVSRRVKSDWLPLTFNLQTELPQFVRCFQTRAQRGEDNHWICKPWNLARGLDTHISNNLNCIIRQRESTPKVVCKYIEEPVLFHREEVGLVKFDIRYMLMLRSVQPLRLFTYNVFWLRFANREFSLDHFDDYEKHFTVMNYADGVQLKQIHYDEFIPLFEKQYPQYPWKNIEVPD</sequence>
<feature type="compositionally biased region" description="Pro residues" evidence="1">
    <location>
        <begin position="1"/>
        <end position="11"/>
    </location>
</feature>
<accession>A0A3B4AKU4</accession>
<dbReference type="Ensembl" id="ENSPMGT00000018382.1">
    <property type="protein sequence ID" value="ENSPMGP00000017219.1"/>
    <property type="gene ID" value="ENSPMGG00000014095.1"/>
</dbReference>
<feature type="domain" description="Tubulin--tyrosine ligase-like protein 12 SET-like" evidence="2">
    <location>
        <begin position="81"/>
        <end position="250"/>
    </location>
</feature>
<dbReference type="GO" id="GO:0005737">
    <property type="term" value="C:cytoplasm"/>
    <property type="evidence" value="ECO:0007669"/>
    <property type="project" value="TreeGrafter"/>
</dbReference>
<dbReference type="PANTHER" id="PTHR46088:SF1">
    <property type="entry name" value="TUBULIN--TYROSINE LIGASE-LIKE PROTEIN 12"/>
    <property type="match status" value="1"/>
</dbReference>
<dbReference type="AlphaFoldDB" id="A0A3B4AKU4"/>
<name>A0A3B4AKU4_9GOBI</name>
<dbReference type="PANTHER" id="PTHR46088">
    <property type="entry name" value="TUBULIN--TYROSINE LIGASE-LIKE PROTEIN 12"/>
    <property type="match status" value="1"/>
</dbReference>
<dbReference type="Gene3D" id="3.30.470.20">
    <property type="entry name" value="ATP-grasp fold, B domain"/>
    <property type="match status" value="1"/>
</dbReference>
<dbReference type="InterPro" id="IPR027749">
    <property type="entry name" value="TTLL12"/>
</dbReference>
<dbReference type="STRING" id="409849.ENSPMGP00000017219"/>
<dbReference type="Proteomes" id="UP000261520">
    <property type="component" value="Unplaced"/>
</dbReference>
<keyword evidence="4" id="KW-1185">Reference proteome</keyword>
<evidence type="ECO:0000259" key="2">
    <source>
        <dbReference type="Pfam" id="PF25556"/>
    </source>
</evidence>
<proteinExistence type="predicted"/>
<dbReference type="Pfam" id="PF25556">
    <property type="entry name" value="SET_TTL"/>
    <property type="match status" value="1"/>
</dbReference>
<dbReference type="InterPro" id="IPR057954">
    <property type="entry name" value="SET_TTL12"/>
</dbReference>
<evidence type="ECO:0000313" key="4">
    <source>
        <dbReference type="Proteomes" id="UP000261520"/>
    </source>
</evidence>
<reference evidence="3" key="2">
    <citation type="submission" date="2025-09" db="UniProtKB">
        <authorList>
            <consortium name="Ensembl"/>
        </authorList>
    </citation>
    <scope>IDENTIFICATION</scope>
</reference>
<evidence type="ECO:0000256" key="1">
    <source>
        <dbReference type="SAM" id="MobiDB-lite"/>
    </source>
</evidence>
<feature type="region of interest" description="Disordered" evidence="1">
    <location>
        <begin position="1"/>
        <end position="22"/>
    </location>
</feature>
<dbReference type="PROSITE" id="PS51221">
    <property type="entry name" value="TTL"/>
    <property type="match status" value="1"/>
</dbReference>
<protein>
    <recommendedName>
        <fullName evidence="2">Tubulin--tyrosine ligase-like protein 12 SET-like domain-containing protein</fullName>
    </recommendedName>
</protein>
<organism evidence="3 4">
    <name type="scientific">Periophthalmus magnuspinnatus</name>
    <dbReference type="NCBI Taxonomy" id="409849"/>
    <lineage>
        <taxon>Eukaryota</taxon>
        <taxon>Metazoa</taxon>
        <taxon>Chordata</taxon>
        <taxon>Craniata</taxon>
        <taxon>Vertebrata</taxon>
        <taxon>Euteleostomi</taxon>
        <taxon>Actinopterygii</taxon>
        <taxon>Neopterygii</taxon>
        <taxon>Teleostei</taxon>
        <taxon>Neoteleostei</taxon>
        <taxon>Acanthomorphata</taxon>
        <taxon>Gobiaria</taxon>
        <taxon>Gobiiformes</taxon>
        <taxon>Gobioidei</taxon>
        <taxon>Gobiidae</taxon>
        <taxon>Oxudercinae</taxon>
        <taxon>Periophthalmus</taxon>
    </lineage>
</organism>